<comment type="caution">
    <text evidence="2">The sequence shown here is derived from an EMBL/GenBank/DDBJ whole genome shotgun (WGS) entry which is preliminary data.</text>
</comment>
<protein>
    <recommendedName>
        <fullName evidence="4">HTH cro/C1-type domain-containing protein</fullName>
    </recommendedName>
</protein>
<dbReference type="Proteomes" id="UP000582837">
    <property type="component" value="Unassembled WGS sequence"/>
</dbReference>
<keyword evidence="3" id="KW-1185">Reference proteome</keyword>
<evidence type="ECO:0000313" key="3">
    <source>
        <dbReference type="Proteomes" id="UP000582837"/>
    </source>
</evidence>
<accession>A0A841GZ36</accession>
<evidence type="ECO:0008006" key="4">
    <source>
        <dbReference type="Google" id="ProtNLM"/>
    </source>
</evidence>
<sequence length="51" mass="5791">MSEILGVAEDLISKWEQGLFPQPAKVDRAYRRLRGEPDRLPKGVPRSREAA</sequence>
<dbReference type="EMBL" id="JACHIA010000006">
    <property type="protein sequence ID" value="MBB6071022.1"/>
    <property type="molecule type" value="Genomic_DNA"/>
</dbReference>
<proteinExistence type="predicted"/>
<reference evidence="2 3" key="1">
    <citation type="submission" date="2020-08" db="EMBL/GenBank/DDBJ databases">
        <title>Genomic Encyclopedia of Type Strains, Phase IV (KMG-IV): sequencing the most valuable type-strain genomes for metagenomic binning, comparative biology and taxonomic classification.</title>
        <authorList>
            <person name="Goeker M."/>
        </authorList>
    </citation>
    <scope>NUCLEOTIDE SEQUENCE [LARGE SCALE GENOMIC DNA]</scope>
    <source>
        <strain evidence="2 3">DSM 29007</strain>
    </source>
</reference>
<name>A0A841GZ36_9BACT</name>
<evidence type="ECO:0000256" key="1">
    <source>
        <dbReference type="SAM" id="MobiDB-lite"/>
    </source>
</evidence>
<gene>
    <name evidence="2" type="ORF">HNQ61_002644</name>
</gene>
<feature type="region of interest" description="Disordered" evidence="1">
    <location>
        <begin position="31"/>
        <end position="51"/>
    </location>
</feature>
<dbReference type="AlphaFoldDB" id="A0A841GZ36"/>
<organism evidence="2 3">
    <name type="scientific">Longimicrobium terrae</name>
    <dbReference type="NCBI Taxonomy" id="1639882"/>
    <lineage>
        <taxon>Bacteria</taxon>
        <taxon>Pseudomonadati</taxon>
        <taxon>Gemmatimonadota</taxon>
        <taxon>Longimicrobiia</taxon>
        <taxon>Longimicrobiales</taxon>
        <taxon>Longimicrobiaceae</taxon>
        <taxon>Longimicrobium</taxon>
    </lineage>
</organism>
<evidence type="ECO:0000313" key="2">
    <source>
        <dbReference type="EMBL" id="MBB6071022.1"/>
    </source>
</evidence>